<comment type="caution">
    <text evidence="7">The sequence shown here is derived from an EMBL/GenBank/DDBJ whole genome shotgun (WGS) entry which is preliminary data.</text>
</comment>
<evidence type="ECO:0000256" key="6">
    <source>
        <dbReference type="SAM" id="Phobius"/>
    </source>
</evidence>
<name>A0ABP8V2C3_9GAMM</name>
<feature type="transmembrane region" description="Helical" evidence="6">
    <location>
        <begin position="7"/>
        <end position="27"/>
    </location>
</feature>
<proteinExistence type="predicted"/>
<feature type="transmembrane region" description="Helical" evidence="6">
    <location>
        <begin position="33"/>
        <end position="54"/>
    </location>
</feature>
<evidence type="ECO:0008006" key="9">
    <source>
        <dbReference type="Google" id="ProtNLM"/>
    </source>
</evidence>
<dbReference type="Proteomes" id="UP001500604">
    <property type="component" value="Unassembled WGS sequence"/>
</dbReference>
<keyword evidence="2" id="KW-1003">Cell membrane</keyword>
<dbReference type="InterPro" id="IPR005598">
    <property type="entry name" value="ATP_synth_I"/>
</dbReference>
<keyword evidence="8" id="KW-1185">Reference proteome</keyword>
<keyword evidence="3 6" id="KW-0812">Transmembrane</keyword>
<evidence type="ECO:0000256" key="1">
    <source>
        <dbReference type="ARBA" id="ARBA00004651"/>
    </source>
</evidence>
<organism evidence="7 8">
    <name type="scientific">Kistimonas scapharcae</name>
    <dbReference type="NCBI Taxonomy" id="1036133"/>
    <lineage>
        <taxon>Bacteria</taxon>
        <taxon>Pseudomonadati</taxon>
        <taxon>Pseudomonadota</taxon>
        <taxon>Gammaproteobacteria</taxon>
        <taxon>Oceanospirillales</taxon>
        <taxon>Endozoicomonadaceae</taxon>
        <taxon>Kistimonas</taxon>
    </lineage>
</organism>
<feature type="transmembrane region" description="Helical" evidence="6">
    <location>
        <begin position="74"/>
        <end position="91"/>
    </location>
</feature>
<sequence>MPRPPVYRVIIAQAAVTALLVLALLAVDRVMALSALLGGLICLLPNAWLVRKAFAHGGARSARRIVNSFYKGEAGKFLLTVCGFALVFAWVRPLHPLALLGAFAVVQAVNWFTPVILKSRVS</sequence>
<evidence type="ECO:0000313" key="7">
    <source>
        <dbReference type="EMBL" id="GAA4650383.1"/>
    </source>
</evidence>
<gene>
    <name evidence="7" type="ORF">GCM10023116_26660</name>
</gene>
<evidence type="ECO:0000256" key="3">
    <source>
        <dbReference type="ARBA" id="ARBA00022692"/>
    </source>
</evidence>
<comment type="subcellular location">
    <subcellularLocation>
        <location evidence="1">Cell membrane</location>
        <topology evidence="1">Multi-pass membrane protein</topology>
    </subcellularLocation>
</comment>
<accession>A0ABP8V2C3</accession>
<protein>
    <recommendedName>
        <fullName evidence="9">F0F1 ATP synthase subunit I</fullName>
    </recommendedName>
</protein>
<keyword evidence="4 6" id="KW-1133">Transmembrane helix</keyword>
<reference evidence="8" key="1">
    <citation type="journal article" date="2019" name="Int. J. Syst. Evol. Microbiol.">
        <title>The Global Catalogue of Microorganisms (GCM) 10K type strain sequencing project: providing services to taxonomists for standard genome sequencing and annotation.</title>
        <authorList>
            <consortium name="The Broad Institute Genomics Platform"/>
            <consortium name="The Broad Institute Genome Sequencing Center for Infectious Disease"/>
            <person name="Wu L."/>
            <person name="Ma J."/>
        </authorList>
    </citation>
    <scope>NUCLEOTIDE SEQUENCE [LARGE SCALE GENOMIC DNA]</scope>
    <source>
        <strain evidence="8">JCM 17805</strain>
    </source>
</reference>
<evidence type="ECO:0000256" key="2">
    <source>
        <dbReference type="ARBA" id="ARBA00022475"/>
    </source>
</evidence>
<dbReference type="Pfam" id="PF03899">
    <property type="entry name" value="ATP-synt_I"/>
    <property type="match status" value="1"/>
</dbReference>
<evidence type="ECO:0000313" key="8">
    <source>
        <dbReference type="Proteomes" id="UP001500604"/>
    </source>
</evidence>
<feature type="transmembrane region" description="Helical" evidence="6">
    <location>
        <begin position="97"/>
        <end position="117"/>
    </location>
</feature>
<dbReference type="EMBL" id="BAABFL010000391">
    <property type="protein sequence ID" value="GAA4650383.1"/>
    <property type="molecule type" value="Genomic_DNA"/>
</dbReference>
<evidence type="ECO:0000256" key="4">
    <source>
        <dbReference type="ARBA" id="ARBA00022989"/>
    </source>
</evidence>
<evidence type="ECO:0000256" key="5">
    <source>
        <dbReference type="ARBA" id="ARBA00023136"/>
    </source>
</evidence>
<keyword evidence="5 6" id="KW-0472">Membrane</keyword>